<proteinExistence type="predicted"/>
<organism evidence="2 3">
    <name type="scientific">Eiseniibacteriota bacterium</name>
    <dbReference type="NCBI Taxonomy" id="2212470"/>
    <lineage>
        <taxon>Bacteria</taxon>
        <taxon>Candidatus Eiseniibacteriota</taxon>
    </lineage>
</organism>
<evidence type="ECO:0000256" key="1">
    <source>
        <dbReference type="SAM" id="SignalP"/>
    </source>
</evidence>
<evidence type="ECO:0000313" key="2">
    <source>
        <dbReference type="EMBL" id="MCA9726940.1"/>
    </source>
</evidence>
<feature type="signal peptide" evidence="1">
    <location>
        <begin position="1"/>
        <end position="22"/>
    </location>
</feature>
<protein>
    <submittedName>
        <fullName evidence="2">Uncharacterized protein</fullName>
    </submittedName>
</protein>
<comment type="caution">
    <text evidence="2">The sequence shown here is derived from an EMBL/GenBank/DDBJ whole genome shotgun (WGS) entry which is preliminary data.</text>
</comment>
<evidence type="ECO:0000313" key="3">
    <source>
        <dbReference type="Proteomes" id="UP000697710"/>
    </source>
</evidence>
<accession>A0A956RNQ4</accession>
<keyword evidence="1" id="KW-0732">Signal</keyword>
<sequence length="213" mass="22714">MKLSPFLCILGFGLVFASAADAGPNANGVIVLHWNESVVYTDGTDFCGESGLESCNDAVTTTSASSTVVLHALAAFPTENAPRLAGLCFGVQYDELQIRVTDWGACGDFELHENNWPGSNQGVCITWSEAQTGHLTEICWFAAYSVYGDASELALRGHPQGGGLFADDAVPSNIDPIADYGRLGFFQDGYLPCPNPPTPVEPSSWGRTKAVFR</sequence>
<dbReference type="Proteomes" id="UP000697710">
    <property type="component" value="Unassembled WGS sequence"/>
</dbReference>
<dbReference type="AlphaFoldDB" id="A0A956RNQ4"/>
<feature type="chain" id="PRO_5036934344" evidence="1">
    <location>
        <begin position="23"/>
        <end position="213"/>
    </location>
</feature>
<reference evidence="2" key="1">
    <citation type="submission" date="2020-04" db="EMBL/GenBank/DDBJ databases">
        <authorList>
            <person name="Zhang T."/>
        </authorList>
    </citation>
    <scope>NUCLEOTIDE SEQUENCE</scope>
    <source>
        <strain evidence="2">HKST-UBA01</strain>
    </source>
</reference>
<dbReference type="EMBL" id="JAGQHR010000086">
    <property type="protein sequence ID" value="MCA9726940.1"/>
    <property type="molecule type" value="Genomic_DNA"/>
</dbReference>
<reference evidence="2" key="2">
    <citation type="journal article" date="2021" name="Microbiome">
        <title>Successional dynamics and alternative stable states in a saline activated sludge microbial community over 9 years.</title>
        <authorList>
            <person name="Wang Y."/>
            <person name="Ye J."/>
            <person name="Ju F."/>
            <person name="Liu L."/>
            <person name="Boyd J.A."/>
            <person name="Deng Y."/>
            <person name="Parks D.H."/>
            <person name="Jiang X."/>
            <person name="Yin X."/>
            <person name="Woodcroft B.J."/>
            <person name="Tyson G.W."/>
            <person name="Hugenholtz P."/>
            <person name="Polz M.F."/>
            <person name="Zhang T."/>
        </authorList>
    </citation>
    <scope>NUCLEOTIDE SEQUENCE</scope>
    <source>
        <strain evidence="2">HKST-UBA01</strain>
    </source>
</reference>
<name>A0A956RNQ4_UNCEI</name>
<gene>
    <name evidence="2" type="ORF">KC729_04600</name>
</gene>